<reference evidence="1 2" key="1">
    <citation type="submission" date="2020-04" db="EMBL/GenBank/DDBJ databases">
        <title>Thermobifida alba genome sequencing and assembly.</title>
        <authorList>
            <person name="Luzics S."/>
            <person name="Horvath B."/>
            <person name="Nagy I."/>
            <person name="Toth A."/>
            <person name="Nagy I."/>
            <person name="Kukolya J."/>
        </authorList>
    </citation>
    <scope>NUCLEOTIDE SEQUENCE [LARGE SCALE GENOMIC DNA]</scope>
    <source>
        <strain evidence="1 2">DSM 43795</strain>
    </source>
</reference>
<dbReference type="InterPro" id="IPR038282">
    <property type="entry name" value="DUF2267_sf"/>
</dbReference>
<organism evidence="1 2">
    <name type="scientific">Thermobifida alba</name>
    <name type="common">Thermomonospora alba</name>
    <dbReference type="NCBI Taxonomy" id="53522"/>
    <lineage>
        <taxon>Bacteria</taxon>
        <taxon>Bacillati</taxon>
        <taxon>Actinomycetota</taxon>
        <taxon>Actinomycetes</taxon>
        <taxon>Streptosporangiales</taxon>
        <taxon>Nocardiopsidaceae</taxon>
        <taxon>Thermobifida</taxon>
    </lineage>
</organism>
<proteinExistence type="predicted"/>
<protein>
    <submittedName>
        <fullName evidence="1">DUF2267 domain-containing protein</fullName>
    </submittedName>
</protein>
<keyword evidence="2" id="KW-1185">Reference proteome</keyword>
<accession>A0ABY4L1I8</accession>
<evidence type="ECO:0000313" key="2">
    <source>
        <dbReference type="Proteomes" id="UP000832041"/>
    </source>
</evidence>
<name>A0ABY4L1I8_THEAE</name>
<sequence length="133" mass="14668">MQHDTFIGQVQARARLDSRGSAETATRATLETLAERIPADLANDLAAQLPREISEHVLRITAQPGSEHGHRFGQDEFIARVKQRAHTDDPKAAHIARVVFEVLNEATTGRTMDKVRHSLPEDLRQLTLAGSTG</sequence>
<dbReference type="Pfam" id="PF10025">
    <property type="entry name" value="DUF2267"/>
    <property type="match status" value="1"/>
</dbReference>
<dbReference type="EMBL" id="CP051627">
    <property type="protein sequence ID" value="UPT20333.1"/>
    <property type="molecule type" value="Genomic_DNA"/>
</dbReference>
<dbReference type="Gene3D" id="1.10.490.110">
    <property type="entry name" value="Uncharacterized conserved protein DUF2267"/>
    <property type="match status" value="1"/>
</dbReference>
<dbReference type="Proteomes" id="UP000832041">
    <property type="component" value="Chromosome"/>
</dbReference>
<gene>
    <name evidence="1" type="ORF">FOF52_04605</name>
</gene>
<dbReference type="InterPro" id="IPR018727">
    <property type="entry name" value="DUF2267"/>
</dbReference>
<evidence type="ECO:0000313" key="1">
    <source>
        <dbReference type="EMBL" id="UPT20333.1"/>
    </source>
</evidence>
<dbReference type="RefSeq" id="WP_248592589.1">
    <property type="nucleotide sequence ID" value="NZ_BAABEB010000012.1"/>
</dbReference>